<protein>
    <submittedName>
        <fullName evidence="2">Uncharacterized protein</fullName>
    </submittedName>
</protein>
<organism evidence="2 3">
    <name type="scientific">Candidatus Mucispirillum faecigallinarum</name>
    <dbReference type="NCBI Taxonomy" id="2838699"/>
    <lineage>
        <taxon>Bacteria</taxon>
        <taxon>Pseudomonadati</taxon>
        <taxon>Deferribacterota</taxon>
        <taxon>Deferribacteres</taxon>
        <taxon>Deferribacterales</taxon>
        <taxon>Mucispirillaceae</taxon>
        <taxon>Mucispirillum</taxon>
    </lineage>
</organism>
<reference evidence="2" key="2">
    <citation type="submission" date="2021-04" db="EMBL/GenBank/DDBJ databases">
        <authorList>
            <person name="Gilroy R."/>
        </authorList>
    </citation>
    <scope>NUCLEOTIDE SEQUENCE</scope>
    <source>
        <strain evidence="2">ChiW4-1371</strain>
    </source>
</reference>
<sequence>MALFNINKKFLKIPWSKRAFSYYILLLLNSFLYTLIFDEPRIQLLNLNQSDTALLITLAALFNLFLFFILMLSKWVFVIANPVLFYIGSVGAIYADKFHIDTTEYSAARFLLHNTIKSSISENYSYTLFITLMFLLGLALGFIRFFFARDKSVIRRGQVFASIFIIAVICYSIIYSNFNQFTMQPYAFLKGIKKYTVSYISNKISASKRIDKVKAEKIDDNITGIVILIDKLSGEPFKKNKNIMQLTHDHNIIVFDNVKTDFANNYNTRSAVLTGTTAENLKNINDSKSFISLYANAGYPVSSISIYNSLLSKDNLAYHIMKNDNDNIIEKYTNNSPNIFTSLAYIKEFTGKNNGGLFLVNIEGSAPIISMRYKDFINNQTNENEYQQYISYIDAFLHETINMVNNKKSFIILQGLEGETKDDTSAMMIWVSDSLNNEYNIRKNILSHLDNTVLDDTVFNTLAGCFQMKNGVINQGRNLCRQK</sequence>
<gene>
    <name evidence="2" type="ORF">H9804_08100</name>
</gene>
<evidence type="ECO:0000313" key="2">
    <source>
        <dbReference type="EMBL" id="HIZ89894.1"/>
    </source>
</evidence>
<keyword evidence="1" id="KW-1133">Transmembrane helix</keyword>
<feature type="transmembrane region" description="Helical" evidence="1">
    <location>
        <begin position="159"/>
        <end position="178"/>
    </location>
</feature>
<evidence type="ECO:0000313" key="3">
    <source>
        <dbReference type="Proteomes" id="UP000824176"/>
    </source>
</evidence>
<reference evidence="2" key="1">
    <citation type="journal article" date="2021" name="PeerJ">
        <title>Extensive microbial diversity within the chicken gut microbiome revealed by metagenomics and culture.</title>
        <authorList>
            <person name="Gilroy R."/>
            <person name="Ravi A."/>
            <person name="Getino M."/>
            <person name="Pursley I."/>
            <person name="Horton D.L."/>
            <person name="Alikhan N.F."/>
            <person name="Baker D."/>
            <person name="Gharbi K."/>
            <person name="Hall N."/>
            <person name="Watson M."/>
            <person name="Adriaenssens E.M."/>
            <person name="Foster-Nyarko E."/>
            <person name="Jarju S."/>
            <person name="Secka A."/>
            <person name="Antonio M."/>
            <person name="Oren A."/>
            <person name="Chaudhuri R.R."/>
            <person name="La Ragione R."/>
            <person name="Hildebrand F."/>
            <person name="Pallen M.J."/>
        </authorList>
    </citation>
    <scope>NUCLEOTIDE SEQUENCE</scope>
    <source>
        <strain evidence="2">ChiW4-1371</strain>
    </source>
</reference>
<proteinExistence type="predicted"/>
<dbReference type="Proteomes" id="UP000824176">
    <property type="component" value="Unassembled WGS sequence"/>
</dbReference>
<comment type="caution">
    <text evidence="2">The sequence shown here is derived from an EMBL/GenBank/DDBJ whole genome shotgun (WGS) entry which is preliminary data.</text>
</comment>
<name>A0A9D2GV11_9BACT</name>
<keyword evidence="1" id="KW-0812">Transmembrane</keyword>
<feature type="transmembrane region" description="Helical" evidence="1">
    <location>
        <begin position="75"/>
        <end position="95"/>
    </location>
</feature>
<dbReference type="AlphaFoldDB" id="A0A9D2GV11"/>
<dbReference type="EMBL" id="DXAQ01000123">
    <property type="protein sequence ID" value="HIZ89894.1"/>
    <property type="molecule type" value="Genomic_DNA"/>
</dbReference>
<feature type="transmembrane region" description="Helical" evidence="1">
    <location>
        <begin position="52"/>
        <end position="70"/>
    </location>
</feature>
<feature type="transmembrane region" description="Helical" evidence="1">
    <location>
        <begin position="124"/>
        <end position="147"/>
    </location>
</feature>
<evidence type="ECO:0000256" key="1">
    <source>
        <dbReference type="SAM" id="Phobius"/>
    </source>
</evidence>
<keyword evidence="1" id="KW-0472">Membrane</keyword>
<feature type="transmembrane region" description="Helical" evidence="1">
    <location>
        <begin position="20"/>
        <end position="37"/>
    </location>
</feature>
<accession>A0A9D2GV11</accession>